<protein>
    <submittedName>
        <fullName evidence="3">Uncharacterized protein</fullName>
    </submittedName>
</protein>
<organism evidence="3">
    <name type="scientific">Panicum hallii</name>
    <dbReference type="NCBI Taxonomy" id="206008"/>
    <lineage>
        <taxon>Eukaryota</taxon>
        <taxon>Viridiplantae</taxon>
        <taxon>Streptophyta</taxon>
        <taxon>Embryophyta</taxon>
        <taxon>Tracheophyta</taxon>
        <taxon>Spermatophyta</taxon>
        <taxon>Magnoliopsida</taxon>
        <taxon>Liliopsida</taxon>
        <taxon>Poales</taxon>
        <taxon>Poaceae</taxon>
        <taxon>PACMAD clade</taxon>
        <taxon>Panicoideae</taxon>
        <taxon>Panicodae</taxon>
        <taxon>Paniceae</taxon>
        <taxon>Panicinae</taxon>
        <taxon>Panicum</taxon>
        <taxon>Panicum sect. Panicum</taxon>
    </lineage>
</organism>
<dbReference type="Gene3D" id="3.80.10.10">
    <property type="entry name" value="Ribonuclease Inhibitor"/>
    <property type="match status" value="1"/>
</dbReference>
<accession>A0A2T8IK83</accession>
<feature type="domain" description="FBD" evidence="1">
    <location>
        <begin position="284"/>
        <end position="324"/>
    </location>
</feature>
<dbReference type="InterPro" id="IPR006566">
    <property type="entry name" value="FBD"/>
</dbReference>
<gene>
    <name evidence="3" type="ORF">PAHAL_5G172100</name>
</gene>
<dbReference type="PANTHER" id="PTHR32141:SF96">
    <property type="entry name" value="OS01G0730100 PROTEIN"/>
    <property type="match status" value="1"/>
</dbReference>
<dbReference type="AlphaFoldDB" id="A0A2T8IK83"/>
<evidence type="ECO:0000259" key="2">
    <source>
        <dbReference type="Pfam" id="PF24758"/>
    </source>
</evidence>
<dbReference type="PANTHER" id="PTHR32141">
    <property type="match status" value="1"/>
</dbReference>
<reference evidence="3" key="1">
    <citation type="submission" date="2018-04" db="EMBL/GenBank/DDBJ databases">
        <title>WGS assembly of Panicum hallii.</title>
        <authorList>
            <person name="Lovell J."/>
            <person name="Jenkins J."/>
            <person name="Lowry D."/>
            <person name="Mamidi S."/>
            <person name="Sreedasyam A."/>
            <person name="Weng X."/>
            <person name="Barry K."/>
            <person name="Bonette J."/>
            <person name="Campitelli B."/>
            <person name="Daum C."/>
            <person name="Gordon S."/>
            <person name="Gould B."/>
            <person name="Lipzen A."/>
            <person name="Macqueen A."/>
            <person name="Palacio-Mejia J."/>
            <person name="Plott C."/>
            <person name="Shakirov E."/>
            <person name="Shu S."/>
            <person name="Yoshinaga Y."/>
            <person name="Zane M."/>
            <person name="Rokhsar D."/>
            <person name="Grimwood J."/>
            <person name="Schmutz J."/>
            <person name="Juenger T."/>
        </authorList>
    </citation>
    <scope>NUCLEOTIDE SEQUENCE [LARGE SCALE GENOMIC DNA]</scope>
    <source>
        <strain evidence="3">FIL2</strain>
    </source>
</reference>
<dbReference type="EMBL" id="CM008050">
    <property type="protein sequence ID" value="PVH38080.1"/>
    <property type="molecule type" value="Genomic_DNA"/>
</dbReference>
<dbReference type="SUPFAM" id="SSF81383">
    <property type="entry name" value="F-box domain"/>
    <property type="match status" value="1"/>
</dbReference>
<evidence type="ECO:0000313" key="3">
    <source>
        <dbReference type="EMBL" id="PVH38080.1"/>
    </source>
</evidence>
<feature type="domain" description="F-box/LRR-repeat protein 15/At3g58940/PEG3-like LRR" evidence="2">
    <location>
        <begin position="180"/>
        <end position="262"/>
    </location>
</feature>
<dbReference type="Gramene" id="PVH38080">
    <property type="protein sequence ID" value="PVH38080"/>
    <property type="gene ID" value="PAHAL_5G172100"/>
</dbReference>
<proteinExistence type="predicted"/>
<name>A0A2T8IK83_9POAL</name>
<dbReference type="Pfam" id="PF24758">
    <property type="entry name" value="LRR_At5g56370"/>
    <property type="match status" value="1"/>
</dbReference>
<dbReference type="Proteomes" id="UP000243499">
    <property type="component" value="Chromosome 5"/>
</dbReference>
<dbReference type="InterPro" id="IPR036047">
    <property type="entry name" value="F-box-like_dom_sf"/>
</dbReference>
<dbReference type="InterPro" id="IPR055411">
    <property type="entry name" value="LRR_FXL15/At3g58940/PEG3-like"/>
</dbReference>
<evidence type="ECO:0000259" key="1">
    <source>
        <dbReference type="Pfam" id="PF08387"/>
    </source>
</evidence>
<dbReference type="Pfam" id="PF08387">
    <property type="entry name" value="FBD"/>
    <property type="match status" value="1"/>
</dbReference>
<dbReference type="InterPro" id="IPR032675">
    <property type="entry name" value="LRR_dom_sf"/>
</dbReference>
<sequence>MAADVGTDLPCDRLSDLPDAILVFILSLLRLDEVARCTVLAPRWRRLFSSTLLLDFNANMPGRLDIIGTVNSILAAHPTAPVRSFRAGWRFIPRDKNLSSGGWLQELARRGVEELSLDFDFHDRHPRIPAGFGAPPLARLTEIELDWVAISDASVNFLLSQCTALERLKMYGTSKCGRVHRSVERSVKIAQAPKLKFLGYLGMNYHKIEIGETIFTDHPIIVKTLMPSLKTIAIEVSYTYEGYIDWIIQLLNLFTCLEALYIRENTWSRIQAAASESWDVLRHIPCVHNHLEKVVFEVYRGHEWQHEMAKFLHGRSRVLKAMEFHCMRESDGGAKDHTVTKPPSVEWVRKQQELLCLDSRI</sequence>
<dbReference type="SUPFAM" id="SSF52047">
    <property type="entry name" value="RNI-like"/>
    <property type="match status" value="1"/>
</dbReference>
<dbReference type="InterPro" id="IPR055302">
    <property type="entry name" value="F-box_dom-containing"/>
</dbReference>